<dbReference type="GO" id="GO:0016887">
    <property type="term" value="F:ATP hydrolysis activity"/>
    <property type="evidence" value="ECO:0007669"/>
    <property type="project" value="InterPro"/>
</dbReference>
<proteinExistence type="predicted"/>
<accession>A0A291TCD9</accession>
<feature type="domain" description="AAA+ ATPase" evidence="1">
    <location>
        <begin position="32"/>
        <end position="188"/>
    </location>
</feature>
<dbReference type="RefSeq" id="WP_098924576.1">
    <property type="nucleotide sequence ID" value="NZ_CABVEU010000001.1"/>
</dbReference>
<dbReference type="GO" id="GO:0005524">
    <property type="term" value="F:ATP binding"/>
    <property type="evidence" value="ECO:0007669"/>
    <property type="project" value="InterPro"/>
</dbReference>
<name>A0A291TCD9_9FIRM</name>
<sequence length="491" mass="55069">MDIASAKQQIKNTVQIYLQKDALGRYRLPLVHQRPIFLLGAPGLGKTAIMQQVADEMGLGLVSYSMTHHTRQSALGLPVIVEKEYGGKHYQVSEYTMSEIIASVYDCMRTTGKTQGILFLDEINCVSETLSPAMLLFLQYKVFGGHQIPEGWVVVTAGNPPRFNKSVREFDAATRDRLKVIEVEPSYEAWKAYALEHGVSRSVISYLDIRPEDFYKVETTVDGLTVVTPRAWEDLSEILQYHEELGLAVSEELTTQYLQNKQVARDFAIYYELYQKYRQAYNIDAILQGVWDEDVLTQARSAKMDERMSLVSLLLEAVFLQMERCTLRHDALRLIVAALKAQRGTLDVPGDALTALAGLEDNWRAEANKAPSARQKVYLDLLSLTAQWHGELSGSTPFSALKACYQRSVADLQAEVAETQKKLGDLLRFLQEAFGKGTELSMAVNDLTVAPVATAFLGQFLSTDYFAASRDLLLHRQSEQLLHQIDLTGLV</sequence>
<gene>
    <name evidence="2" type="ORF">CRH10_11215</name>
</gene>
<dbReference type="EMBL" id="CP023819">
    <property type="protein sequence ID" value="ATL90816.1"/>
    <property type="molecule type" value="Genomic_DNA"/>
</dbReference>
<evidence type="ECO:0000313" key="2">
    <source>
        <dbReference type="EMBL" id="ATL90816.1"/>
    </source>
</evidence>
<dbReference type="InterPro" id="IPR027417">
    <property type="entry name" value="P-loop_NTPase"/>
</dbReference>
<dbReference type="SMART" id="SM00382">
    <property type="entry name" value="AAA"/>
    <property type="match status" value="1"/>
</dbReference>
<dbReference type="Gene3D" id="3.40.50.300">
    <property type="entry name" value="P-loop containing nucleotide triphosphate hydrolases"/>
    <property type="match status" value="1"/>
</dbReference>
<organism evidence="2 3">
    <name type="scientific">Faecalibacterium prausnitzii</name>
    <dbReference type="NCBI Taxonomy" id="853"/>
    <lineage>
        <taxon>Bacteria</taxon>
        <taxon>Bacillati</taxon>
        <taxon>Bacillota</taxon>
        <taxon>Clostridia</taxon>
        <taxon>Eubacteriales</taxon>
        <taxon>Oscillospiraceae</taxon>
        <taxon>Faecalibacterium</taxon>
    </lineage>
</organism>
<dbReference type="CDD" id="cd00009">
    <property type="entry name" value="AAA"/>
    <property type="match status" value="1"/>
</dbReference>
<evidence type="ECO:0000313" key="3">
    <source>
        <dbReference type="Proteomes" id="UP000223709"/>
    </source>
</evidence>
<dbReference type="Pfam" id="PF07728">
    <property type="entry name" value="AAA_5"/>
    <property type="match status" value="1"/>
</dbReference>
<evidence type="ECO:0000259" key="1">
    <source>
        <dbReference type="SMART" id="SM00382"/>
    </source>
</evidence>
<reference evidence="2 3" key="1">
    <citation type="submission" date="2017-10" db="EMBL/GenBank/DDBJ databases">
        <title>Complete Genome Sequence of Faecalibacterium prausnitzii isolated from the gut of healthy adult Indian.</title>
        <authorList>
            <person name="Bag S."/>
            <person name="Ghosh T.S."/>
            <person name="Das B."/>
        </authorList>
    </citation>
    <scope>NUCLEOTIDE SEQUENCE [LARGE SCALE GENOMIC DNA]</scope>
    <source>
        <strain evidence="2 3">Indica</strain>
    </source>
</reference>
<dbReference type="InterPro" id="IPR011704">
    <property type="entry name" value="ATPase_dyneun-rel_AAA"/>
</dbReference>
<dbReference type="InterPro" id="IPR003593">
    <property type="entry name" value="AAA+_ATPase"/>
</dbReference>
<dbReference type="AlphaFoldDB" id="A0A291TCD9"/>
<dbReference type="Proteomes" id="UP000223709">
    <property type="component" value="Chromosome"/>
</dbReference>
<protein>
    <submittedName>
        <fullName evidence="2">AAA family ATPase</fullName>
    </submittedName>
</protein>
<dbReference type="SUPFAM" id="SSF52540">
    <property type="entry name" value="P-loop containing nucleoside triphosphate hydrolases"/>
    <property type="match status" value="1"/>
</dbReference>